<feature type="compositionally biased region" description="Polar residues" evidence="1">
    <location>
        <begin position="1"/>
        <end position="11"/>
    </location>
</feature>
<organism evidence="2 3">
    <name type="scientific">Thalassiosira oceanica</name>
    <name type="common">Marine diatom</name>
    <dbReference type="NCBI Taxonomy" id="159749"/>
    <lineage>
        <taxon>Eukaryota</taxon>
        <taxon>Sar</taxon>
        <taxon>Stramenopiles</taxon>
        <taxon>Ochrophyta</taxon>
        <taxon>Bacillariophyta</taxon>
        <taxon>Coscinodiscophyceae</taxon>
        <taxon>Thalassiosirophycidae</taxon>
        <taxon>Thalassiosirales</taxon>
        <taxon>Thalassiosiraceae</taxon>
        <taxon>Thalassiosira</taxon>
    </lineage>
</organism>
<evidence type="ECO:0000313" key="3">
    <source>
        <dbReference type="Proteomes" id="UP000266841"/>
    </source>
</evidence>
<reference evidence="2 3" key="1">
    <citation type="journal article" date="2012" name="Genome Biol.">
        <title>Genome and low-iron response of an oceanic diatom adapted to chronic iron limitation.</title>
        <authorList>
            <person name="Lommer M."/>
            <person name="Specht M."/>
            <person name="Roy A.S."/>
            <person name="Kraemer L."/>
            <person name="Andreson R."/>
            <person name="Gutowska M.A."/>
            <person name="Wolf J."/>
            <person name="Bergner S.V."/>
            <person name="Schilhabel M.B."/>
            <person name="Klostermeier U.C."/>
            <person name="Beiko R.G."/>
            <person name="Rosenstiel P."/>
            <person name="Hippler M."/>
            <person name="Laroche J."/>
        </authorList>
    </citation>
    <scope>NUCLEOTIDE SEQUENCE [LARGE SCALE GENOMIC DNA]</scope>
    <source>
        <strain evidence="2 3">CCMP1005</strain>
    </source>
</reference>
<gene>
    <name evidence="2" type="ORF">THAOC_20730</name>
</gene>
<sequence>MTQKTTSATSGEDTRNARNDALESENHALRTEVASLRPQPEIDAENVRLHGRVQRLQGNHEALPVAILPPKPTVDLSRPNTALVMHILSFLGTSLELCKQALTSKYFGWQQLATGLDLSFVEEFARRVVCSGQNDVEGACITLSSFVRSTTTWLLILLESEYPLKFDTLLGRDIEHRNGGGKLVCATSNGISTSVVSGYVMESGLHYAEFAKTKPNLIGAAYAKSGSRPLYGTPLNLGIV</sequence>
<proteinExistence type="predicted"/>
<dbReference type="EMBL" id="AGNL01023658">
    <property type="protein sequence ID" value="EJK59094.1"/>
    <property type="molecule type" value="Genomic_DNA"/>
</dbReference>
<evidence type="ECO:0000313" key="2">
    <source>
        <dbReference type="EMBL" id="EJK59094.1"/>
    </source>
</evidence>
<keyword evidence="3" id="KW-1185">Reference proteome</keyword>
<name>K0S2P1_THAOC</name>
<dbReference type="AlphaFoldDB" id="K0S2P1"/>
<protein>
    <submittedName>
        <fullName evidence="2">Uncharacterized protein</fullName>
    </submittedName>
</protein>
<feature type="compositionally biased region" description="Basic and acidic residues" evidence="1">
    <location>
        <begin position="12"/>
        <end position="26"/>
    </location>
</feature>
<comment type="caution">
    <text evidence="2">The sequence shown here is derived from an EMBL/GenBank/DDBJ whole genome shotgun (WGS) entry which is preliminary data.</text>
</comment>
<feature type="region of interest" description="Disordered" evidence="1">
    <location>
        <begin position="1"/>
        <end position="26"/>
    </location>
</feature>
<accession>K0S2P1</accession>
<evidence type="ECO:0000256" key="1">
    <source>
        <dbReference type="SAM" id="MobiDB-lite"/>
    </source>
</evidence>
<dbReference type="Proteomes" id="UP000266841">
    <property type="component" value="Unassembled WGS sequence"/>
</dbReference>